<dbReference type="EMBL" id="JNBR01001835">
    <property type="protein sequence ID" value="OQR84780.1"/>
    <property type="molecule type" value="Genomic_DNA"/>
</dbReference>
<dbReference type="InterPro" id="IPR038791">
    <property type="entry name" value="Cfap97/Hemingway"/>
</dbReference>
<reference evidence="3 4" key="1">
    <citation type="journal article" date="2014" name="Genome Biol. Evol.">
        <title>The secreted proteins of Achlya hypogyna and Thraustotheca clavata identify the ancestral oomycete secretome and reveal gene acquisitions by horizontal gene transfer.</title>
        <authorList>
            <person name="Misner I."/>
            <person name="Blouin N."/>
            <person name="Leonard G."/>
            <person name="Richards T.A."/>
            <person name="Lane C.E."/>
        </authorList>
    </citation>
    <scope>NUCLEOTIDE SEQUENCE [LARGE SCALE GENOMIC DNA]</scope>
    <source>
        <strain evidence="3 4">ATCC 48635</strain>
    </source>
</reference>
<evidence type="ECO:0000256" key="1">
    <source>
        <dbReference type="ARBA" id="ARBA00008315"/>
    </source>
</evidence>
<dbReference type="PANTHER" id="PTHR23035">
    <property type="entry name" value="CILIA- AND FLAGELLA-ASSOCIATED PROTEIN 97-RELATED"/>
    <property type="match status" value="1"/>
</dbReference>
<evidence type="ECO:0000313" key="4">
    <source>
        <dbReference type="Proteomes" id="UP000243579"/>
    </source>
</evidence>
<dbReference type="AlphaFoldDB" id="A0A1V9YGG1"/>
<organism evidence="3 4">
    <name type="scientific">Achlya hypogyna</name>
    <name type="common">Oomycete</name>
    <name type="synonym">Protoachlya hypogyna</name>
    <dbReference type="NCBI Taxonomy" id="1202772"/>
    <lineage>
        <taxon>Eukaryota</taxon>
        <taxon>Sar</taxon>
        <taxon>Stramenopiles</taxon>
        <taxon>Oomycota</taxon>
        <taxon>Saprolegniomycetes</taxon>
        <taxon>Saprolegniales</taxon>
        <taxon>Achlyaceae</taxon>
        <taxon>Achlya</taxon>
    </lineage>
</organism>
<name>A0A1V9YGG1_ACHHY</name>
<accession>A0A1V9YGG1</accession>
<feature type="region of interest" description="Disordered" evidence="2">
    <location>
        <begin position="216"/>
        <end position="245"/>
    </location>
</feature>
<keyword evidence="4" id="KW-1185">Reference proteome</keyword>
<dbReference type="InterPro" id="IPR029488">
    <property type="entry name" value="Hmw/CFAP97"/>
</dbReference>
<evidence type="ECO:0000313" key="3">
    <source>
        <dbReference type="EMBL" id="OQR84780.1"/>
    </source>
</evidence>
<dbReference type="OrthoDB" id="2163395at2759"/>
<sequence>MFHNQEAPVASVLCARREVQHNAAMLYENLKAPKGMCHVGSPRVFAHLEFKAKKATLQHEHQERIDHENLLLMEKMAHIMVPSAKNANQLPKIDNHNKYNLVCGYERTRLKQNARIAKENELYRRRIQAQKPTYSVRAFEAANEIKNAHLQRIHKQFVTSSATPAQLKADAIRDAIDTKRDELRKYVYEPQHVERDEEAPRLDPFLRNHTCICIDSFTPQPPRDNQTTHGSVAPRRPKGKRREAPHRLSVAEYHSIAEELEIEMILAENESILDTPSTSLSNDLEIGSVSTRPSVELDTLSSITLSDMEYIRDDFSRD</sequence>
<dbReference type="Proteomes" id="UP000243579">
    <property type="component" value="Unassembled WGS sequence"/>
</dbReference>
<comment type="caution">
    <text evidence="3">The sequence shown here is derived from an EMBL/GenBank/DDBJ whole genome shotgun (WGS) entry which is preliminary data.</text>
</comment>
<dbReference type="Pfam" id="PF13879">
    <property type="entry name" value="Hmw_CFAP97"/>
    <property type="match status" value="1"/>
</dbReference>
<comment type="similarity">
    <text evidence="1">Belongs to the CFAP97 family.</text>
</comment>
<gene>
    <name evidence="3" type="ORF">ACHHYP_12830</name>
</gene>
<feature type="compositionally biased region" description="Basic residues" evidence="2">
    <location>
        <begin position="235"/>
        <end position="244"/>
    </location>
</feature>
<protein>
    <submittedName>
        <fullName evidence="3">Uncharacterized protein</fullName>
    </submittedName>
</protein>
<dbReference type="PANTHER" id="PTHR23035:SF2">
    <property type="entry name" value="KIAA1430 HOMOLOGUE"/>
    <property type="match status" value="1"/>
</dbReference>
<evidence type="ECO:0000256" key="2">
    <source>
        <dbReference type="SAM" id="MobiDB-lite"/>
    </source>
</evidence>
<proteinExistence type="inferred from homology"/>